<proteinExistence type="predicted"/>
<dbReference type="EMBL" id="CAMKVN010002665">
    <property type="protein sequence ID" value="CAI2182076.1"/>
    <property type="molecule type" value="Genomic_DNA"/>
</dbReference>
<dbReference type="AlphaFoldDB" id="A0A9W4WVH4"/>
<sequence length="55" mass="6350">MQGIIRVLKTDFSELQIKKYHSKSNPVKKAYDFSNVEESWKDVDLVAYTSTLKIG</sequence>
<dbReference type="Proteomes" id="UP001153678">
    <property type="component" value="Unassembled WGS sequence"/>
</dbReference>
<feature type="non-terminal residue" evidence="1">
    <location>
        <position position="55"/>
    </location>
</feature>
<evidence type="ECO:0000313" key="1">
    <source>
        <dbReference type="EMBL" id="CAI2182076.1"/>
    </source>
</evidence>
<evidence type="ECO:0000313" key="2">
    <source>
        <dbReference type="Proteomes" id="UP001153678"/>
    </source>
</evidence>
<organism evidence="1 2">
    <name type="scientific">Funneliformis geosporum</name>
    <dbReference type="NCBI Taxonomy" id="1117311"/>
    <lineage>
        <taxon>Eukaryota</taxon>
        <taxon>Fungi</taxon>
        <taxon>Fungi incertae sedis</taxon>
        <taxon>Mucoromycota</taxon>
        <taxon>Glomeromycotina</taxon>
        <taxon>Glomeromycetes</taxon>
        <taxon>Glomerales</taxon>
        <taxon>Glomeraceae</taxon>
        <taxon>Funneliformis</taxon>
    </lineage>
</organism>
<name>A0A9W4WVH4_9GLOM</name>
<keyword evidence="2" id="KW-1185">Reference proteome</keyword>
<comment type="caution">
    <text evidence="1">The sequence shown here is derived from an EMBL/GenBank/DDBJ whole genome shotgun (WGS) entry which is preliminary data.</text>
</comment>
<gene>
    <name evidence="1" type="ORF">FWILDA_LOCUS10400</name>
</gene>
<accession>A0A9W4WVH4</accession>
<protein>
    <submittedName>
        <fullName evidence="1">16654_t:CDS:1</fullName>
    </submittedName>
</protein>
<reference evidence="1" key="1">
    <citation type="submission" date="2022-08" db="EMBL/GenBank/DDBJ databases">
        <authorList>
            <person name="Kallberg Y."/>
            <person name="Tangrot J."/>
            <person name="Rosling A."/>
        </authorList>
    </citation>
    <scope>NUCLEOTIDE SEQUENCE</scope>
    <source>
        <strain evidence="1">Wild A</strain>
    </source>
</reference>
<dbReference type="OrthoDB" id="2368796at2759"/>